<dbReference type="InterPro" id="IPR024983">
    <property type="entry name" value="CHAT_dom"/>
</dbReference>
<name>A0ABU3PGB8_9BURK</name>
<comment type="caution">
    <text evidence="2">The sequence shown here is derived from an EMBL/GenBank/DDBJ whole genome shotgun (WGS) entry which is preliminary data.</text>
</comment>
<dbReference type="SUPFAM" id="SSF48452">
    <property type="entry name" value="TPR-like"/>
    <property type="match status" value="1"/>
</dbReference>
<protein>
    <submittedName>
        <fullName evidence="2">CHAT domain-containing protein</fullName>
    </submittedName>
</protein>
<evidence type="ECO:0000313" key="2">
    <source>
        <dbReference type="EMBL" id="MDT9001650.1"/>
    </source>
</evidence>
<sequence length="932" mass="102059">MRLLMTAYRHAHNSDGQLCQDMLTPLLPVALRLLPDDRAELVLSSLRACEIRATLAGAAPGPADVESSFRRWLPRLQAVPEQLAILYADAWHSAMSIGEPALAEALAGAYLNAQLAQASSSTPRDVVHRDRALKLLSSFVERCYGQPSPALFDRLEQRLALSLPPDASPMLLLQRGRSVALRRLGRAQEAWLLIDAAYQLAKSSLRADEVVIAWLASERSMALKELGQIDEAYAAQQAVLAFWQSQGQSPVRVARAATNLSLLALARGDLDAVLRHADLADAETWSDAPSSDPLRREAVPALAAREIALLHRGDATALQRLRLVLEPMGPSYFELNFALEELLLGAERLQDKGTVSWALHALQDHLRLLTGPLQGERALWYQIESRLHPEQAMEATSRALALAATGRAPAQEALVLFDTAHRLPAKDGALAVALYKRGIQAQQRSRQGQRPAELQRASLARFEPYLRAYVVSLLDQGRLKEAEQALDYLQDEEIGSFSRRRRQVQGPSAWLPTMRPNEQEWNRRLDEIGADLLAAAEPMEQQIAAQLPLPDLAAVQAPYAAAALSQAAQRSRVLLSQDLLASSETASEQLPAQLRADEAVLRYFVRPQSVEVLMQLPGQPPTHLALHATRAQLARQIMQLRQNLERADPAALPLLQQLHQQLLEPLRKQFANAAVGVERLSIQSDDLLRYLPWAALHDGERFLVEDYVLAQRGASSQASAASRSTPAGRGAALGVGTTQAHGRHASLPGVAKELAALRAHTGATVLQDAAFNQQSLTRALRQEPRLVHLASHFTLDPAGPQRSALLLGDGSTLSLSELSLLHWTGVELAVLSACDTALNDDASREQGQGLNGLAATLQDAGVRQVLATQWRVSDSAAAEWISQFYATLPPAAIDKALFDPELLAQAQRAWLQLHRHDSGVHPHFWAAYSWYQ</sequence>
<gene>
    <name evidence="2" type="ORF">RQP53_20405</name>
</gene>
<dbReference type="EMBL" id="JAVXZY010000010">
    <property type="protein sequence ID" value="MDT9001650.1"/>
    <property type="molecule type" value="Genomic_DNA"/>
</dbReference>
<dbReference type="RefSeq" id="WP_315652532.1">
    <property type="nucleotide sequence ID" value="NZ_JAVXZY010000010.1"/>
</dbReference>
<dbReference type="InterPro" id="IPR011990">
    <property type="entry name" value="TPR-like_helical_dom_sf"/>
</dbReference>
<accession>A0ABU3PGB8</accession>
<feature type="domain" description="CHAT" evidence="1">
    <location>
        <begin position="653"/>
        <end position="928"/>
    </location>
</feature>
<evidence type="ECO:0000259" key="1">
    <source>
        <dbReference type="Pfam" id="PF12770"/>
    </source>
</evidence>
<keyword evidence="3" id="KW-1185">Reference proteome</keyword>
<organism evidence="2 3">
    <name type="scientific">Roseateles aquae</name>
    <dbReference type="NCBI Taxonomy" id="3077235"/>
    <lineage>
        <taxon>Bacteria</taxon>
        <taxon>Pseudomonadati</taxon>
        <taxon>Pseudomonadota</taxon>
        <taxon>Betaproteobacteria</taxon>
        <taxon>Burkholderiales</taxon>
        <taxon>Sphaerotilaceae</taxon>
        <taxon>Roseateles</taxon>
    </lineage>
</organism>
<proteinExistence type="predicted"/>
<reference evidence="2" key="1">
    <citation type="submission" date="2023-09" db="EMBL/GenBank/DDBJ databases">
        <title>Paucibacter sp. APW11 Genome sequencing and assembly.</title>
        <authorList>
            <person name="Kim I."/>
        </authorList>
    </citation>
    <scope>NUCLEOTIDE SEQUENCE</scope>
    <source>
        <strain evidence="2">APW11</strain>
    </source>
</reference>
<dbReference type="Pfam" id="PF12770">
    <property type="entry name" value="CHAT"/>
    <property type="match status" value="1"/>
</dbReference>
<dbReference type="Proteomes" id="UP001246372">
    <property type="component" value="Unassembled WGS sequence"/>
</dbReference>
<evidence type="ECO:0000313" key="3">
    <source>
        <dbReference type="Proteomes" id="UP001246372"/>
    </source>
</evidence>